<comment type="caution">
    <text evidence="1">The sequence shown here is derived from an EMBL/GenBank/DDBJ whole genome shotgun (WGS) entry which is preliminary data.</text>
</comment>
<proteinExistence type="predicted"/>
<dbReference type="AlphaFoldDB" id="A0A073IVC0"/>
<dbReference type="EMBL" id="JAMD01000030">
    <property type="protein sequence ID" value="KEJ93724.1"/>
    <property type="molecule type" value="Genomic_DNA"/>
</dbReference>
<keyword evidence="2" id="KW-1185">Reference proteome</keyword>
<accession>A0A073IVC0</accession>
<reference evidence="1 2" key="1">
    <citation type="submission" date="2014-01" db="EMBL/GenBank/DDBJ databases">
        <title>Sulfitobacter sp. H3 (MCCC 1A00686) Genome Sequencing.</title>
        <authorList>
            <person name="Lai Q."/>
            <person name="Hong Z."/>
        </authorList>
    </citation>
    <scope>NUCLEOTIDE SEQUENCE [LARGE SCALE GENOMIC DNA]</scope>
    <source>
        <strain evidence="1 2">H3</strain>
    </source>
</reference>
<evidence type="ECO:0000313" key="2">
    <source>
        <dbReference type="Proteomes" id="UP000027746"/>
    </source>
</evidence>
<sequence length="102" mass="11008">MLAPAFKAYVSRRKGSDGRPLPSEIALGPVSAEDHGRASVTVPIAPGLVLSRIPYIKDANGSDKIELRTADIDVRPILDEAKHEVCWNAARSGFWRAPNGIC</sequence>
<name>A0A073IVC0_9RHOB</name>
<organism evidence="1 2">
    <name type="scientific">Pseudosulfitobacter pseudonitzschiae</name>
    <dbReference type="NCBI Taxonomy" id="1402135"/>
    <lineage>
        <taxon>Bacteria</taxon>
        <taxon>Pseudomonadati</taxon>
        <taxon>Pseudomonadota</taxon>
        <taxon>Alphaproteobacteria</taxon>
        <taxon>Rhodobacterales</taxon>
        <taxon>Roseobacteraceae</taxon>
        <taxon>Pseudosulfitobacter</taxon>
    </lineage>
</organism>
<gene>
    <name evidence="1" type="ORF">SUH3_16065</name>
</gene>
<protein>
    <submittedName>
        <fullName evidence="1">Uncharacterized protein</fullName>
    </submittedName>
</protein>
<evidence type="ECO:0000313" key="1">
    <source>
        <dbReference type="EMBL" id="KEJ93724.1"/>
    </source>
</evidence>
<dbReference type="Proteomes" id="UP000027746">
    <property type="component" value="Unassembled WGS sequence"/>
</dbReference>